<proteinExistence type="predicted"/>
<sequence length="294" mass="35285">MTYFPHYISCECLSSYDKYFINVGHKTRFVISNKISIPISYHKIKYGACINIKIKYAILFMKFIIKVKDKKLFCRNKMLHANYEKYFEYILNNNIIEHIEIFLRKYYPFVENSYNCEGLCSVFNQIYKKLSDETLSLLINLFSISTLSLCINNGIGGPNTNPIMTLDLKILKKLLRLFIKKLTKCLTSSPKYFTNKYHIKSDKILTDMYFTDLHEILKLCAYRNNPDFFKYTLKKLSSFFDNMDVDDVKNKILYDSLREFFEYNKKLKWIYFMIFYLDAHLVQKYMKYCCQILK</sequence>
<keyword evidence="2" id="KW-1185">Reference proteome</keyword>
<name>L7RDH2_9VIRU</name>
<dbReference type="KEGG" id="vg:14446141"/>
<protein>
    <submittedName>
        <fullName evidence="1">Uncharacterized protein</fullName>
    </submittedName>
</protein>
<organism evidence="1 2">
    <name type="scientific">Acanthamoeba polyphaga moumouvirus</name>
    <dbReference type="NCBI Taxonomy" id="1269028"/>
    <lineage>
        <taxon>Viruses</taxon>
        <taxon>Varidnaviria</taxon>
        <taxon>Bamfordvirae</taxon>
        <taxon>Nucleocytoviricota</taxon>
        <taxon>Megaviricetes</taxon>
        <taxon>Imitervirales</taxon>
        <taxon>Mimiviridae</taxon>
        <taxon>Megamimivirinae</taxon>
        <taxon>Moumouvirus</taxon>
    </lineage>
</organism>
<evidence type="ECO:0000313" key="2">
    <source>
        <dbReference type="Proteomes" id="UP000201640"/>
    </source>
</evidence>
<dbReference type="Proteomes" id="UP000201640">
    <property type="component" value="Segment"/>
</dbReference>
<gene>
    <name evidence="1" type="ORF">Moumou_00887</name>
</gene>
<dbReference type="EMBL" id="JX962719">
    <property type="protein sequence ID" value="AGC02402.1"/>
    <property type="molecule type" value="Genomic_DNA"/>
</dbReference>
<accession>L7RDH2</accession>
<reference evidence="1 2" key="1">
    <citation type="journal article" date="2012" name="Genome Biol. Evol.">
        <title>Related Giant Viruses in Distant Locations and Different Habitats: Acanthamoeba polyphaga moumouvirus Represents a Third Lineage of the Mimiviridae That Is Close to the Megavirus Lineage.</title>
        <authorList>
            <person name="Yoosuf N."/>
            <person name="Yutin N."/>
            <person name="Colson P."/>
            <person name="Shabalina S.A."/>
            <person name="Pagnier I."/>
            <person name="Robert C."/>
            <person name="Azza S."/>
            <person name="Klose T."/>
            <person name="Wong J."/>
            <person name="Rossmann M.G."/>
            <person name="La Scola B."/>
            <person name="Raoult D."/>
            <person name="Koonin E.V."/>
        </authorList>
    </citation>
    <scope>NUCLEOTIDE SEQUENCE [LARGE SCALE GENOMIC DNA]</scope>
    <source>
        <strain evidence="1 2">M10A</strain>
    </source>
</reference>
<dbReference type="GeneID" id="14446141"/>
<dbReference type="RefSeq" id="YP_007354838.1">
    <property type="nucleotide sequence ID" value="NC_020104.1"/>
</dbReference>
<evidence type="ECO:0000313" key="1">
    <source>
        <dbReference type="EMBL" id="AGC02402.1"/>
    </source>
</evidence>